<reference evidence="1" key="1">
    <citation type="submission" date="2022-10" db="EMBL/GenBank/DDBJ databases">
        <authorList>
            <person name="Yu W.X."/>
        </authorList>
    </citation>
    <scope>NUCLEOTIDE SEQUENCE</scope>
    <source>
        <strain evidence="1">AAT</strain>
    </source>
</reference>
<proteinExistence type="predicted"/>
<dbReference type="Proteomes" id="UP001209229">
    <property type="component" value="Unassembled WGS sequence"/>
</dbReference>
<sequence>MNELNCILESKGYSKEMILSEYIHYSDGQESLYLFLTELGPIVIHREKRELFDKDSLAFYFDSPKNIKGRKEMDDSIREVKYADVFLSLYDFKPTQDKELWKDYRDRDSVLLFHNKSIKGYAYGSNGKTVFNTKDQMACWSPAMEDMKPDLKLLLTSNIKDIQERSPLYNSVLIQEHYASIAERMDRYGYEHIRFNQVLLWFYGNIHYLNGNTPSFTLVSRHQDSLTVYGEKMDCLEDYEEKEYPFNCKYCFTIEDRILKQLIHELSEKYDVDIIDCI</sequence>
<protein>
    <submittedName>
        <fullName evidence="1">Uncharacterized protein</fullName>
    </submittedName>
</protein>
<organism evidence="1 2">
    <name type="scientific">Plebeiibacterium sediminum</name>
    <dbReference type="NCBI Taxonomy" id="2992112"/>
    <lineage>
        <taxon>Bacteria</taxon>
        <taxon>Pseudomonadati</taxon>
        <taxon>Bacteroidota</taxon>
        <taxon>Bacteroidia</taxon>
        <taxon>Marinilabiliales</taxon>
        <taxon>Marinilabiliaceae</taxon>
        <taxon>Plebeiibacterium</taxon>
    </lineage>
</organism>
<keyword evidence="2" id="KW-1185">Reference proteome</keyword>
<dbReference type="EMBL" id="JAPDPJ010000051">
    <property type="protein sequence ID" value="MCW3788363.1"/>
    <property type="molecule type" value="Genomic_DNA"/>
</dbReference>
<evidence type="ECO:0000313" key="2">
    <source>
        <dbReference type="Proteomes" id="UP001209229"/>
    </source>
</evidence>
<comment type="caution">
    <text evidence="1">The sequence shown here is derived from an EMBL/GenBank/DDBJ whole genome shotgun (WGS) entry which is preliminary data.</text>
</comment>
<dbReference type="AlphaFoldDB" id="A0AAE3M767"/>
<name>A0AAE3M767_9BACT</name>
<dbReference type="RefSeq" id="WP_301191922.1">
    <property type="nucleotide sequence ID" value="NZ_JAPDPJ010000051.1"/>
</dbReference>
<accession>A0AAE3M767</accession>
<gene>
    <name evidence="1" type="ORF">OM075_17985</name>
</gene>
<evidence type="ECO:0000313" key="1">
    <source>
        <dbReference type="EMBL" id="MCW3788363.1"/>
    </source>
</evidence>